<comment type="caution">
    <text evidence="2">The sequence shown here is derived from an EMBL/GenBank/DDBJ whole genome shotgun (WGS) entry which is preliminary data.</text>
</comment>
<protein>
    <submittedName>
        <fullName evidence="2">Uncharacterized protein</fullName>
    </submittedName>
</protein>
<evidence type="ECO:0000256" key="1">
    <source>
        <dbReference type="SAM" id="MobiDB-lite"/>
    </source>
</evidence>
<dbReference type="Proteomes" id="UP000308199">
    <property type="component" value="Unassembled WGS sequence"/>
</dbReference>
<proteinExistence type="predicted"/>
<evidence type="ECO:0000313" key="3">
    <source>
        <dbReference type="Proteomes" id="UP000308199"/>
    </source>
</evidence>
<reference evidence="2 3" key="1">
    <citation type="submission" date="2019-02" db="EMBL/GenBank/DDBJ databases">
        <title>Genome sequencing of the rare red list fungi Phellinidium pouzarii.</title>
        <authorList>
            <person name="Buettner E."/>
            <person name="Kellner H."/>
        </authorList>
    </citation>
    <scope>NUCLEOTIDE SEQUENCE [LARGE SCALE GENOMIC DNA]</scope>
    <source>
        <strain evidence="2 3">DSM 108285</strain>
    </source>
</reference>
<organism evidence="2 3">
    <name type="scientific">Phellinidium pouzarii</name>
    <dbReference type="NCBI Taxonomy" id="167371"/>
    <lineage>
        <taxon>Eukaryota</taxon>
        <taxon>Fungi</taxon>
        <taxon>Dikarya</taxon>
        <taxon>Basidiomycota</taxon>
        <taxon>Agaricomycotina</taxon>
        <taxon>Agaricomycetes</taxon>
        <taxon>Hymenochaetales</taxon>
        <taxon>Hymenochaetaceae</taxon>
        <taxon>Phellinidium</taxon>
    </lineage>
</organism>
<evidence type="ECO:0000313" key="2">
    <source>
        <dbReference type="EMBL" id="THG98725.1"/>
    </source>
</evidence>
<name>A0A4S4KJX1_9AGAM</name>
<feature type="region of interest" description="Disordered" evidence="1">
    <location>
        <begin position="122"/>
        <end position="145"/>
    </location>
</feature>
<sequence>MSSPLRIIHTILVTDTDAPAPSTLFDTPQDWPRHRLECKPTENPIIVQPTPEVKTVLAILFDPKKDDLEFISVELKPPTWIPDFNNLHKSFIKGIPIACVNTGTILHHLQIICYQNASQLQSGDNKEDKNKAIQSLTKSKPDAQPWYGPIVVFKLNNANPPSYLDANS</sequence>
<gene>
    <name evidence="2" type="ORF">EW145_g7377</name>
</gene>
<accession>A0A4S4KJX1</accession>
<dbReference type="EMBL" id="SGPK01000722">
    <property type="protein sequence ID" value="THG98725.1"/>
    <property type="molecule type" value="Genomic_DNA"/>
</dbReference>
<dbReference type="AlphaFoldDB" id="A0A4S4KJX1"/>
<keyword evidence="3" id="KW-1185">Reference proteome</keyword>
<feature type="non-terminal residue" evidence="2">
    <location>
        <position position="168"/>
    </location>
</feature>